<protein>
    <submittedName>
        <fullName evidence="1">Uncharacterized protein</fullName>
    </submittedName>
</protein>
<reference evidence="1 2" key="1">
    <citation type="submission" date="2013-07" db="EMBL/GenBank/DDBJ databases">
        <authorList>
            <person name="Genoscope - CEA"/>
        </authorList>
    </citation>
    <scope>NUCLEOTIDE SEQUENCE [LARGE SCALE GENOMIC DNA]</scope>
    <source>
        <strain evidence="2">FRM16 / DSM 17909</strain>
    </source>
</reference>
<dbReference type="AlphaFoldDB" id="A0A068QVK9"/>
<proteinExistence type="predicted"/>
<name>A0A068QVK9_9GAMM</name>
<dbReference type="STRING" id="351671.XDD1_2201"/>
<dbReference type="Proteomes" id="UP000032721">
    <property type="component" value="Chromosome"/>
</dbReference>
<dbReference type="EMBL" id="FO704550">
    <property type="protein sequence ID" value="CDG17900.1"/>
    <property type="molecule type" value="Genomic_DNA"/>
</dbReference>
<organism evidence="1 2">
    <name type="scientific">Xenorhabdus doucetiae</name>
    <dbReference type="NCBI Taxonomy" id="351671"/>
    <lineage>
        <taxon>Bacteria</taxon>
        <taxon>Pseudomonadati</taxon>
        <taxon>Pseudomonadota</taxon>
        <taxon>Gammaproteobacteria</taxon>
        <taxon>Enterobacterales</taxon>
        <taxon>Morganellaceae</taxon>
        <taxon>Xenorhabdus</taxon>
    </lineage>
</organism>
<dbReference type="KEGG" id="xdo:XDD1_2201"/>
<accession>A0A068QVK9</accession>
<sequence>MRNQLKLRKKISLMTTHARRRIVTEIINMHEYKASGSLMGNILTC</sequence>
<dbReference type="HOGENOM" id="CLU_3207122_0_0_6"/>
<evidence type="ECO:0000313" key="2">
    <source>
        <dbReference type="Proteomes" id="UP000032721"/>
    </source>
</evidence>
<gene>
    <name evidence="1" type="ORF">XDD1_2201</name>
</gene>
<evidence type="ECO:0000313" key="1">
    <source>
        <dbReference type="EMBL" id="CDG17900.1"/>
    </source>
</evidence>